<dbReference type="OrthoDB" id="47942at2759"/>
<organism evidence="3 4">
    <name type="scientific">Seminavis robusta</name>
    <dbReference type="NCBI Taxonomy" id="568900"/>
    <lineage>
        <taxon>Eukaryota</taxon>
        <taxon>Sar</taxon>
        <taxon>Stramenopiles</taxon>
        <taxon>Ochrophyta</taxon>
        <taxon>Bacillariophyta</taxon>
        <taxon>Bacillariophyceae</taxon>
        <taxon>Bacillariophycidae</taxon>
        <taxon>Naviculales</taxon>
        <taxon>Naviculaceae</taxon>
        <taxon>Seminavis</taxon>
    </lineage>
</organism>
<reference evidence="3" key="1">
    <citation type="submission" date="2020-06" db="EMBL/GenBank/DDBJ databases">
        <authorList>
            <consortium name="Plant Systems Biology data submission"/>
        </authorList>
    </citation>
    <scope>NUCLEOTIDE SEQUENCE</scope>
    <source>
        <strain evidence="3">D6</strain>
    </source>
</reference>
<comment type="caution">
    <text evidence="3">The sequence shown here is derived from an EMBL/GenBank/DDBJ whole genome shotgun (WGS) entry which is preliminary data.</text>
</comment>
<keyword evidence="2" id="KW-0472">Membrane</keyword>
<sequence>MQKGHAGPITDNNTLTTRSDNSNGGSMKESKSFRSNFVLHLGILLMLGAMAFAAGVRRSSPMQADVKPKEVVFDDKTSFIAPKVRISQNRTRNRSNPHGYPGSLVIRERLEKRKQEEARKAKKPHRQHPEATGDVPSSMNEQLKVPYPIFVLNLPKSGTTTLWQYFECGLGPNRAVHWWTTQKGKQIGPCVEHNIKQNKPPVQNCGTFDVWIDFGYAGPDKCFFPAVHALEALYKSYPDATFLLVRRDTESWYQSAKKWGKMFEKWKTACRKDFFPNLAATQPVHTEDFRTFYETTTLRIRQFAKENPGMRYLEPNMTLSSPALGGWLEENIGIEASCWGKCKPNGHKARCEGRFR</sequence>
<feature type="region of interest" description="Disordered" evidence="1">
    <location>
        <begin position="1"/>
        <end position="30"/>
    </location>
</feature>
<dbReference type="AlphaFoldDB" id="A0A9N8HEZ3"/>
<evidence type="ECO:0000313" key="4">
    <source>
        <dbReference type="Proteomes" id="UP001153069"/>
    </source>
</evidence>
<gene>
    <name evidence="3" type="ORF">SEMRO_408_G136880.1</name>
</gene>
<protein>
    <recommendedName>
        <fullName evidence="5">Sulfotransferase</fullName>
    </recommendedName>
</protein>
<feature type="compositionally biased region" description="Polar residues" evidence="1">
    <location>
        <begin position="10"/>
        <end position="25"/>
    </location>
</feature>
<accession>A0A9N8HEZ3</accession>
<evidence type="ECO:0008006" key="5">
    <source>
        <dbReference type="Google" id="ProtNLM"/>
    </source>
</evidence>
<evidence type="ECO:0000256" key="1">
    <source>
        <dbReference type="SAM" id="MobiDB-lite"/>
    </source>
</evidence>
<dbReference type="Gene3D" id="3.40.50.300">
    <property type="entry name" value="P-loop containing nucleotide triphosphate hydrolases"/>
    <property type="match status" value="1"/>
</dbReference>
<feature type="transmembrane region" description="Helical" evidence="2">
    <location>
        <begin position="37"/>
        <end position="56"/>
    </location>
</feature>
<proteinExistence type="predicted"/>
<keyword evidence="2" id="KW-1133">Transmembrane helix</keyword>
<name>A0A9N8HEZ3_9STRA</name>
<dbReference type="EMBL" id="CAICTM010000407">
    <property type="protein sequence ID" value="CAB9509860.1"/>
    <property type="molecule type" value="Genomic_DNA"/>
</dbReference>
<feature type="region of interest" description="Disordered" evidence="1">
    <location>
        <begin position="114"/>
        <end position="138"/>
    </location>
</feature>
<keyword evidence="4" id="KW-1185">Reference proteome</keyword>
<dbReference type="InterPro" id="IPR040632">
    <property type="entry name" value="Sulfotransfer_4"/>
</dbReference>
<evidence type="ECO:0000313" key="3">
    <source>
        <dbReference type="EMBL" id="CAB9509860.1"/>
    </source>
</evidence>
<dbReference type="SUPFAM" id="SSF52540">
    <property type="entry name" value="P-loop containing nucleoside triphosphate hydrolases"/>
    <property type="match status" value="1"/>
</dbReference>
<dbReference type="PANTHER" id="PTHR36978">
    <property type="entry name" value="P-LOOP CONTAINING NUCLEOTIDE TRIPHOSPHATE HYDROLASE"/>
    <property type="match status" value="1"/>
</dbReference>
<evidence type="ECO:0000256" key="2">
    <source>
        <dbReference type="SAM" id="Phobius"/>
    </source>
</evidence>
<keyword evidence="2" id="KW-0812">Transmembrane</keyword>
<dbReference type="PANTHER" id="PTHR36978:SF4">
    <property type="entry name" value="P-LOOP CONTAINING NUCLEOSIDE TRIPHOSPHATE HYDROLASE PROTEIN"/>
    <property type="match status" value="1"/>
</dbReference>
<dbReference type="InterPro" id="IPR027417">
    <property type="entry name" value="P-loop_NTPase"/>
</dbReference>
<dbReference type="Pfam" id="PF17784">
    <property type="entry name" value="Sulfotransfer_4"/>
    <property type="match status" value="1"/>
</dbReference>
<dbReference type="Proteomes" id="UP001153069">
    <property type="component" value="Unassembled WGS sequence"/>
</dbReference>